<accession>A0ABT8EDN5</accession>
<sequence>MKKILIGGIIQESNTFSPVMSTMRDFRSNLFLEEEEVLKQNTKNEILGFIEGAREDGLEVQPTIFAHAISSGMFTADAYKELQTWFITKVKSFHDYEGIYLALHGAMVAENCEDVEGDLLEQVRRHVGEKFPIVISLDLHANVTGKMARLVNGIIGFRTYPHTDFFSTGYRSAKYFSSLLKKEIVPVIEFRKLPMIIPAEKSQSSHGPFADLLEEAVIGEKRGDSIVTSLFPVQPWLDIKEMGASVVVVGENREKASAEADRLAELFWNKRNEFVVELSQLDKIVAKLRAEAIRKTPFVVSDSADSPGAGATGDSNIVLKELLRLKADEDLHVLLTIVDAAAVDQAIHTGLGKKVTLSLGYSLNLNKSYGSPIKVTGTVKRIGDGRFFLSGGYAENTEAFMGRCAVLQIGTISILITEQPTFSGDPAMYRSMGMEPSEADLVVVKSANQFRAEYEKLSKQIFILDTPGCSPADITSLHYKNIDFPCYPFQDHFEWRRKLYEV</sequence>
<dbReference type="InterPro" id="IPR015995">
    <property type="entry name" value="MlrC_N"/>
</dbReference>
<evidence type="ECO:0000259" key="1">
    <source>
        <dbReference type="Pfam" id="PF07171"/>
    </source>
</evidence>
<dbReference type="RefSeq" id="WP_290402107.1">
    <property type="nucleotide sequence ID" value="NZ_JAUHLN010000009.1"/>
</dbReference>
<gene>
    <name evidence="3" type="ORF">QYF49_23930</name>
</gene>
<evidence type="ECO:0000313" key="4">
    <source>
        <dbReference type="Proteomes" id="UP001168694"/>
    </source>
</evidence>
<dbReference type="InterPro" id="IPR010799">
    <property type="entry name" value="MlrC_C"/>
</dbReference>
<feature type="domain" description="Microcystin LR degradation protein MlrC N-terminal" evidence="2">
    <location>
        <begin position="3"/>
        <end position="287"/>
    </location>
</feature>
<proteinExistence type="predicted"/>
<dbReference type="EMBL" id="JAUHLN010000009">
    <property type="protein sequence ID" value="MDN4075996.1"/>
    <property type="molecule type" value="Genomic_DNA"/>
</dbReference>
<reference evidence="3" key="1">
    <citation type="submission" date="2023-06" db="EMBL/GenBank/DDBJ databases">
        <title>Draft Genome Sequences of Representative Paenibacillus Polymyxa, Bacillus cereus, Fictibacillus sp., and Brevibacillus agri Strains Isolated from Amazonian Dark Earth.</title>
        <authorList>
            <person name="Pellegrinetti T.A."/>
            <person name="Cunha I.C.M."/>
            <person name="Chaves M.G."/>
            <person name="Freitas A.S."/>
            <person name="Silva A.V.R."/>
            <person name="Tsai S.M."/>
            <person name="Mendes L.W."/>
        </authorList>
    </citation>
    <scope>NUCLEOTIDE SEQUENCE</scope>
    <source>
        <strain evidence="3">CENA-BCM004</strain>
    </source>
</reference>
<comment type="caution">
    <text evidence="3">The sequence shown here is derived from an EMBL/GenBank/DDBJ whole genome shotgun (WGS) entry which is preliminary data.</text>
</comment>
<keyword evidence="4" id="KW-1185">Reference proteome</keyword>
<protein>
    <submittedName>
        <fullName evidence="3">M81 family metallopeptidase</fullName>
    </submittedName>
</protein>
<dbReference type="InterPro" id="IPR009197">
    <property type="entry name" value="MlrC"/>
</dbReference>
<dbReference type="Proteomes" id="UP001168694">
    <property type="component" value="Unassembled WGS sequence"/>
</dbReference>
<feature type="domain" description="Microcystin LR degradation protein MlrC C-terminal" evidence="1">
    <location>
        <begin position="300"/>
        <end position="481"/>
    </location>
</feature>
<dbReference type="PIRSF" id="PIRSF012702">
    <property type="entry name" value="UCP012702"/>
    <property type="match status" value="1"/>
</dbReference>
<dbReference type="Pfam" id="PF07171">
    <property type="entry name" value="MlrC_C"/>
    <property type="match status" value="1"/>
</dbReference>
<dbReference type="Pfam" id="PF07364">
    <property type="entry name" value="DUF1485"/>
    <property type="match status" value="1"/>
</dbReference>
<evidence type="ECO:0000259" key="2">
    <source>
        <dbReference type="Pfam" id="PF07364"/>
    </source>
</evidence>
<name>A0ABT8EDN5_9BACL</name>
<evidence type="ECO:0000313" key="3">
    <source>
        <dbReference type="EMBL" id="MDN4075996.1"/>
    </source>
</evidence>
<organism evidence="3 4">
    <name type="scientific">Fictibacillus terranigra</name>
    <dbReference type="NCBI Taxonomy" id="3058424"/>
    <lineage>
        <taxon>Bacteria</taxon>
        <taxon>Bacillati</taxon>
        <taxon>Bacillota</taxon>
        <taxon>Bacilli</taxon>
        <taxon>Bacillales</taxon>
        <taxon>Fictibacillaceae</taxon>
        <taxon>Fictibacillus</taxon>
    </lineage>
</organism>